<sequence>MFYIILMYMFVFIIGICIGSFLNVCIYRIPREESIAYPPSHCTSCGHRLGVKDLVPIFSYLFLKKRCRYCSDEISSRYALIELAVGIIFLLISLKYGFSLETLKYTTLMSIMFVIALIDLETMEVYFKITFFGAVCGVIFLVIEGVTKGYSLNNYLYYLLGAVFPALIITVIILLTKGMGWGDVEIIFVSGLFLGFKLSFLMIFISFIIGAVISIFLLWSKRKGRKDPIPFGPFIALGTFFAILMGDSIINLYISHYINMI</sequence>
<feature type="transmembrane region" description="Helical" evidence="7">
    <location>
        <begin position="187"/>
        <end position="219"/>
    </location>
</feature>
<feature type="transmembrane region" description="Helical" evidence="7">
    <location>
        <begin position="155"/>
        <end position="175"/>
    </location>
</feature>
<dbReference type="InterPro" id="IPR000045">
    <property type="entry name" value="Prepilin_IV_endopep_pep"/>
</dbReference>
<dbReference type="PANTHER" id="PTHR30487">
    <property type="entry name" value="TYPE 4 PREPILIN-LIKE PROTEINS LEADER PEPTIDE-PROCESSING ENZYME"/>
    <property type="match status" value="1"/>
</dbReference>
<comment type="caution">
    <text evidence="10">The sequence shown here is derived from an EMBL/GenBank/DDBJ whole genome shotgun (WGS) entry which is preliminary data.</text>
</comment>
<accession>A0ABP3TTN3</accession>
<keyword evidence="6 7" id="KW-0472">Membrane</keyword>
<dbReference type="Proteomes" id="UP001500339">
    <property type="component" value="Unassembled WGS sequence"/>
</dbReference>
<evidence type="ECO:0000256" key="1">
    <source>
        <dbReference type="ARBA" id="ARBA00004651"/>
    </source>
</evidence>
<evidence type="ECO:0000256" key="2">
    <source>
        <dbReference type="ARBA" id="ARBA00005801"/>
    </source>
</evidence>
<proteinExistence type="inferred from homology"/>
<dbReference type="Gene3D" id="1.20.120.1220">
    <property type="match status" value="1"/>
</dbReference>
<protein>
    <submittedName>
        <fullName evidence="10">A24 family peptidase</fullName>
    </submittedName>
</protein>
<evidence type="ECO:0000313" key="10">
    <source>
        <dbReference type="EMBL" id="GAA0717755.1"/>
    </source>
</evidence>
<evidence type="ECO:0000259" key="8">
    <source>
        <dbReference type="Pfam" id="PF01478"/>
    </source>
</evidence>
<feature type="transmembrane region" description="Helical" evidence="7">
    <location>
        <begin position="125"/>
        <end position="143"/>
    </location>
</feature>
<evidence type="ECO:0000256" key="5">
    <source>
        <dbReference type="ARBA" id="ARBA00022989"/>
    </source>
</evidence>
<feature type="domain" description="Prepilin peptidase A24 N-terminal" evidence="9">
    <location>
        <begin position="13"/>
        <end position="95"/>
    </location>
</feature>
<dbReference type="EMBL" id="BAAACF010000001">
    <property type="protein sequence ID" value="GAA0717755.1"/>
    <property type="molecule type" value="Genomic_DNA"/>
</dbReference>
<dbReference type="InterPro" id="IPR010627">
    <property type="entry name" value="Prepilin_pept_A24_N"/>
</dbReference>
<dbReference type="PANTHER" id="PTHR30487:SF0">
    <property type="entry name" value="PREPILIN LEADER PEPTIDASE_N-METHYLTRANSFERASE-RELATED"/>
    <property type="match status" value="1"/>
</dbReference>
<evidence type="ECO:0000256" key="4">
    <source>
        <dbReference type="ARBA" id="ARBA00022692"/>
    </source>
</evidence>
<evidence type="ECO:0000259" key="9">
    <source>
        <dbReference type="Pfam" id="PF06750"/>
    </source>
</evidence>
<reference evidence="11" key="1">
    <citation type="journal article" date="2019" name="Int. J. Syst. Evol. Microbiol.">
        <title>The Global Catalogue of Microorganisms (GCM) 10K type strain sequencing project: providing services to taxonomists for standard genome sequencing and annotation.</title>
        <authorList>
            <consortium name="The Broad Institute Genomics Platform"/>
            <consortium name="The Broad Institute Genome Sequencing Center for Infectious Disease"/>
            <person name="Wu L."/>
            <person name="Ma J."/>
        </authorList>
    </citation>
    <scope>NUCLEOTIDE SEQUENCE [LARGE SCALE GENOMIC DNA]</scope>
    <source>
        <strain evidence="11">JCM 1405</strain>
    </source>
</reference>
<feature type="transmembrane region" description="Helical" evidence="7">
    <location>
        <begin position="6"/>
        <end position="27"/>
    </location>
</feature>
<dbReference type="InterPro" id="IPR050882">
    <property type="entry name" value="Prepilin_peptidase/N-MTase"/>
</dbReference>
<keyword evidence="5 7" id="KW-1133">Transmembrane helix</keyword>
<evidence type="ECO:0000256" key="3">
    <source>
        <dbReference type="ARBA" id="ARBA00022475"/>
    </source>
</evidence>
<evidence type="ECO:0000256" key="6">
    <source>
        <dbReference type="ARBA" id="ARBA00023136"/>
    </source>
</evidence>
<dbReference type="Pfam" id="PF06750">
    <property type="entry name" value="A24_N_bact"/>
    <property type="match status" value="1"/>
</dbReference>
<keyword evidence="4 7" id="KW-0812">Transmembrane</keyword>
<name>A0ABP3TTN3_9CLOT</name>
<organism evidence="10 11">
    <name type="scientific">Clostridium malenominatum</name>
    <dbReference type="NCBI Taxonomy" id="1539"/>
    <lineage>
        <taxon>Bacteria</taxon>
        <taxon>Bacillati</taxon>
        <taxon>Bacillota</taxon>
        <taxon>Clostridia</taxon>
        <taxon>Eubacteriales</taxon>
        <taxon>Clostridiaceae</taxon>
        <taxon>Clostridium</taxon>
    </lineage>
</organism>
<feature type="transmembrane region" description="Helical" evidence="7">
    <location>
        <begin position="231"/>
        <end position="254"/>
    </location>
</feature>
<comment type="subcellular location">
    <subcellularLocation>
        <location evidence="1">Cell membrane</location>
        <topology evidence="1">Multi-pass membrane protein</topology>
    </subcellularLocation>
</comment>
<dbReference type="Pfam" id="PF01478">
    <property type="entry name" value="Peptidase_A24"/>
    <property type="match status" value="1"/>
</dbReference>
<comment type="similarity">
    <text evidence="2">Belongs to the peptidase A24 family.</text>
</comment>
<gene>
    <name evidence="10" type="ORF">GCM10008905_03670</name>
</gene>
<keyword evidence="3" id="KW-1003">Cell membrane</keyword>
<feature type="transmembrane region" description="Helical" evidence="7">
    <location>
        <begin position="78"/>
        <end position="96"/>
    </location>
</feature>
<keyword evidence="11" id="KW-1185">Reference proteome</keyword>
<feature type="domain" description="Prepilin type IV endopeptidase peptidase" evidence="8">
    <location>
        <begin position="108"/>
        <end position="215"/>
    </location>
</feature>
<evidence type="ECO:0000256" key="7">
    <source>
        <dbReference type="SAM" id="Phobius"/>
    </source>
</evidence>
<evidence type="ECO:0000313" key="11">
    <source>
        <dbReference type="Proteomes" id="UP001500339"/>
    </source>
</evidence>